<protein>
    <submittedName>
        <fullName evidence="2">Uncharacterized protein</fullName>
    </submittedName>
</protein>
<feature type="compositionally biased region" description="Polar residues" evidence="1">
    <location>
        <begin position="551"/>
        <end position="563"/>
    </location>
</feature>
<evidence type="ECO:0000313" key="2">
    <source>
        <dbReference type="EMBL" id="PSK60817.1"/>
    </source>
</evidence>
<proteinExistence type="predicted"/>
<dbReference type="AlphaFoldDB" id="A0A2P8AK49"/>
<feature type="compositionally biased region" description="Polar residues" evidence="1">
    <location>
        <begin position="31"/>
        <end position="61"/>
    </location>
</feature>
<accession>A0A2P8AK49</accession>
<feature type="region of interest" description="Disordered" evidence="1">
    <location>
        <begin position="335"/>
        <end position="365"/>
    </location>
</feature>
<feature type="compositionally biased region" description="Acidic residues" evidence="1">
    <location>
        <begin position="504"/>
        <end position="530"/>
    </location>
</feature>
<feature type="compositionally biased region" description="Polar residues" evidence="1">
    <location>
        <begin position="71"/>
        <end position="81"/>
    </location>
</feature>
<evidence type="ECO:0000313" key="3">
    <source>
        <dbReference type="Proteomes" id="UP000243723"/>
    </source>
</evidence>
<sequence length="594" mass="64955">MAEQHESKPSMLPTLPSITTTISSLLQSPIPQSARTEPNTANDRSVASPSTLASFMPQTPTWWRKQAAPKSATTSAANSPETVMFSPVKTPAEEITRRGSDDSIGESAKKRKRHSRPKTSYNLCHAPPRTGGRHKIQVRARPLLQLQKIESRSRPRPAFELLPSAVFSARLIKAIAKFSTSKHGLNPNDLAIVRAERYHAHEASPVEEDETRDILGLICGVTKAHIASTRVRICLEQGVEWEAYQLPTGSYEMTSTDAHGLKRTVRWVPKRNQKGVTSPGVSSPNLTSPVDGQATEKKFNFSTISQNTRRHPVIASLTPSSLEISDIYTLPVPSMSVDSPAPTPMSPAFNRTSSDDTTSSSPDTFTTTEELRNLITATAIYVALCEKWCTSYRSEDSLSRSCSQKSVSPSKPAHSPSKRPTSLSLDNEPVRRSSSLRSALRSPAFRRKDKDAERPQSSNSSLALDTTAIPTIHEGDSPATRRKRADTTSTVIINGNGGQWNPGYEDETDDDEEAQSGEDNAGEDVEEEEVKNEKASVRSRTGSSEKKRNFSESTYDGSETSGESVAKEKKSATAMVSEKPKKRGFLSKLLCGMV</sequence>
<name>A0A2P8AK49_9PEZI</name>
<feature type="compositionally biased region" description="Low complexity" evidence="1">
    <location>
        <begin position="9"/>
        <end position="30"/>
    </location>
</feature>
<feature type="region of interest" description="Disordered" evidence="1">
    <location>
        <begin position="399"/>
        <end position="582"/>
    </location>
</feature>
<gene>
    <name evidence="2" type="ORF">B9Z65_967</name>
</gene>
<comment type="caution">
    <text evidence="2">The sequence shown here is derived from an EMBL/GenBank/DDBJ whole genome shotgun (WGS) entry which is preliminary data.</text>
</comment>
<reference evidence="2 3" key="1">
    <citation type="submission" date="2017-05" db="EMBL/GenBank/DDBJ databases">
        <title>Draft genome sequence of Elsinoe australis.</title>
        <authorList>
            <person name="Cheng Q."/>
        </authorList>
    </citation>
    <scope>NUCLEOTIDE SEQUENCE [LARGE SCALE GENOMIC DNA]</scope>
    <source>
        <strain evidence="2 3">NL1</strain>
    </source>
</reference>
<feature type="compositionally biased region" description="Polar residues" evidence="1">
    <location>
        <begin position="455"/>
        <end position="464"/>
    </location>
</feature>
<feature type="compositionally biased region" description="Basic and acidic residues" evidence="1">
    <location>
        <begin position="91"/>
        <end position="101"/>
    </location>
</feature>
<evidence type="ECO:0000256" key="1">
    <source>
        <dbReference type="SAM" id="MobiDB-lite"/>
    </source>
</evidence>
<dbReference type="EMBL" id="NHZQ01000003">
    <property type="protein sequence ID" value="PSK60817.1"/>
    <property type="molecule type" value="Genomic_DNA"/>
</dbReference>
<dbReference type="STRING" id="40998.A0A2P8AK49"/>
<feature type="region of interest" description="Disordered" evidence="1">
    <location>
        <begin position="270"/>
        <end position="294"/>
    </location>
</feature>
<feature type="compositionally biased region" description="Polar residues" evidence="1">
    <location>
        <begin position="274"/>
        <end position="290"/>
    </location>
</feature>
<feature type="compositionally biased region" description="Polar residues" evidence="1">
    <location>
        <begin position="399"/>
        <end position="409"/>
    </location>
</feature>
<feature type="compositionally biased region" description="Low complexity" evidence="1">
    <location>
        <begin position="355"/>
        <end position="365"/>
    </location>
</feature>
<feature type="compositionally biased region" description="Low complexity" evidence="1">
    <location>
        <begin position="432"/>
        <end position="443"/>
    </location>
</feature>
<dbReference type="Proteomes" id="UP000243723">
    <property type="component" value="Unassembled WGS sequence"/>
</dbReference>
<organism evidence="2 3">
    <name type="scientific">Elsinoe australis</name>
    <dbReference type="NCBI Taxonomy" id="40998"/>
    <lineage>
        <taxon>Eukaryota</taxon>
        <taxon>Fungi</taxon>
        <taxon>Dikarya</taxon>
        <taxon>Ascomycota</taxon>
        <taxon>Pezizomycotina</taxon>
        <taxon>Dothideomycetes</taxon>
        <taxon>Dothideomycetidae</taxon>
        <taxon>Myriangiales</taxon>
        <taxon>Elsinoaceae</taxon>
        <taxon>Elsinoe</taxon>
    </lineage>
</organism>
<keyword evidence="3" id="KW-1185">Reference proteome</keyword>
<feature type="region of interest" description="Disordered" evidence="1">
    <location>
        <begin position="1"/>
        <end position="135"/>
    </location>
</feature>
<dbReference type="OrthoDB" id="5404323at2759"/>